<dbReference type="Pfam" id="PF08793">
    <property type="entry name" value="2C_adapt"/>
    <property type="match status" value="1"/>
</dbReference>
<evidence type="ECO:0000256" key="1">
    <source>
        <dbReference type="ARBA" id="ARBA00022741"/>
    </source>
</evidence>
<accession>W8W228</accession>
<protein>
    <submittedName>
        <fullName evidence="6">Serine/threonine protein kinase</fullName>
    </submittedName>
</protein>
<dbReference type="PROSITE" id="PS50011">
    <property type="entry name" value="PROTEIN_KINASE_DOM"/>
    <property type="match status" value="1"/>
</dbReference>
<evidence type="ECO:0000259" key="5">
    <source>
        <dbReference type="PROSITE" id="PS50011"/>
    </source>
</evidence>
<dbReference type="GO" id="GO:0072354">
    <property type="term" value="F:histone H3T3 kinase activity"/>
    <property type="evidence" value="ECO:0007669"/>
    <property type="project" value="TreeGrafter"/>
</dbReference>
<dbReference type="EMBL" id="HF920635">
    <property type="protein sequence ID" value="CCV02106.1"/>
    <property type="molecule type" value="Genomic_DNA"/>
</dbReference>
<gene>
    <name evidence="6" type="primary">088L</name>
    <name evidence="6" type="ORF">IIV25_088L</name>
</gene>
<proteinExistence type="predicted"/>
<dbReference type="KEGG" id="vg:18501460"/>
<evidence type="ECO:0000256" key="4">
    <source>
        <dbReference type="SAM" id="MobiDB-lite"/>
    </source>
</evidence>
<dbReference type="InterPro" id="IPR011009">
    <property type="entry name" value="Kinase-like_dom_sf"/>
</dbReference>
<feature type="region of interest" description="Disordered" evidence="4">
    <location>
        <begin position="1"/>
        <end position="27"/>
    </location>
</feature>
<feature type="compositionally biased region" description="Basic residues" evidence="4">
    <location>
        <begin position="83"/>
        <end position="92"/>
    </location>
</feature>
<evidence type="ECO:0000256" key="2">
    <source>
        <dbReference type="ARBA" id="ARBA00022840"/>
    </source>
</evidence>
<dbReference type="GO" id="GO:0035556">
    <property type="term" value="P:intracellular signal transduction"/>
    <property type="evidence" value="ECO:0007669"/>
    <property type="project" value="TreeGrafter"/>
</dbReference>
<dbReference type="GO" id="GO:0005524">
    <property type="term" value="F:ATP binding"/>
    <property type="evidence" value="ECO:0007669"/>
    <property type="project" value="UniProtKB-UniRule"/>
</dbReference>
<dbReference type="Gene3D" id="1.10.510.10">
    <property type="entry name" value="Transferase(Phosphotransferase) domain 1"/>
    <property type="match status" value="1"/>
</dbReference>
<feature type="binding site" evidence="3">
    <location>
        <position position="200"/>
    </location>
    <ligand>
        <name>ATP</name>
        <dbReference type="ChEBI" id="CHEBI:30616"/>
    </ligand>
</feature>
<organism evidence="6 7">
    <name type="scientific">Invertebrate iridovirus 25</name>
    <dbReference type="NCBI Taxonomy" id="1301280"/>
    <lineage>
        <taxon>Viruses</taxon>
        <taxon>Varidnaviria</taxon>
        <taxon>Bamfordvirae</taxon>
        <taxon>Nucleocytoviricota</taxon>
        <taxon>Megaviricetes</taxon>
        <taxon>Pimascovirales</taxon>
        <taxon>Pimascovirales incertae sedis</taxon>
        <taxon>Iridoviridae</taxon>
        <taxon>Betairidovirinae</taxon>
        <taxon>Chloriridovirus</taxon>
        <taxon>Chloriridovirus simulium2</taxon>
    </lineage>
</organism>
<dbReference type="RefSeq" id="YP_009010621.1">
    <property type="nucleotide sequence ID" value="NC_023613.1"/>
</dbReference>
<feature type="domain" description="Protein kinase" evidence="5">
    <location>
        <begin position="171"/>
        <end position="530"/>
    </location>
</feature>
<evidence type="ECO:0000313" key="7">
    <source>
        <dbReference type="Proteomes" id="UP000097612"/>
    </source>
</evidence>
<sequence>MNTEKCKEWAKDRLSPSPKNPLTNRKIKVGGPKYKELDKDCEDLIVDINSVCMKWLKDNHSDLYLKLGKKQPKIKKSPVVPKKSPKAKKALVKKAPVVDDDSSSEVVPMAQSAQPPSSILTNDSDDIEPQLFYTIEDRSSTGNTIKNYFESVIIADGKACMTQNKTLLKYVGTPKLLGYGSFGNVYGAQIPKTKISVAIKEGRISAAELKKAMVKNYPMEYLYNKLINDLLDDKICPNFSYTYAIFFCDKCTLNEFDKKPIKTQCSETIVELFDFTLDKLKDLKDEVVLSILFQILFAVASIQIQYGMFHNDIKKENILVKVIPSGGYWLYKLNGKKYYVPNHGYIVALNDFGVSIAYKPGIAVKDYGRRQAEVVFNPNTNEYYFKPFTTKFYPSVSKTGSISRIESPKLSGGQGLTYNNFYKNFDSKPSIPIDLSDTQRFPVLYFHFDVLDVIYSFIGGKRTLQPGDHLSMKVSSAIKNKLKDFYKVKMNQVWPVDRVDLFLASHTIAKLFVDYTRVKPSGGQIEEYSL</sequence>
<keyword evidence="2 3" id="KW-0067">ATP-binding</keyword>
<feature type="compositionally biased region" description="Basic and acidic residues" evidence="4">
    <location>
        <begin position="1"/>
        <end position="14"/>
    </location>
</feature>
<dbReference type="InterPro" id="IPR008271">
    <property type="entry name" value="Ser/Thr_kinase_AS"/>
</dbReference>
<dbReference type="InterPro" id="IPR017441">
    <property type="entry name" value="Protein_kinase_ATP_BS"/>
</dbReference>
<dbReference type="Proteomes" id="UP000097612">
    <property type="component" value="Segment"/>
</dbReference>
<keyword evidence="6" id="KW-0808">Transferase</keyword>
<dbReference type="GeneID" id="18501460"/>
<evidence type="ECO:0000256" key="3">
    <source>
        <dbReference type="PROSITE-ProRule" id="PRU10141"/>
    </source>
</evidence>
<dbReference type="PROSITE" id="PS00108">
    <property type="entry name" value="PROTEIN_KINASE_ST"/>
    <property type="match status" value="1"/>
</dbReference>
<dbReference type="InterPro" id="IPR000719">
    <property type="entry name" value="Prot_kinase_dom"/>
</dbReference>
<dbReference type="OrthoDB" id="10019at10239"/>
<dbReference type="PANTHER" id="PTHR24419">
    <property type="entry name" value="INTERLEUKIN-1 RECEPTOR-ASSOCIATED KINASE"/>
    <property type="match status" value="1"/>
</dbReference>
<keyword evidence="1 3" id="KW-0547">Nucleotide-binding</keyword>
<name>W8W228_9VIRU</name>
<keyword evidence="6" id="KW-0723">Serine/threonine-protein kinase</keyword>
<feature type="region of interest" description="Disordered" evidence="4">
    <location>
        <begin position="75"/>
        <end position="94"/>
    </location>
</feature>
<dbReference type="InterPro" id="IPR014901">
    <property type="entry name" value="2-cysteine_adaptor"/>
</dbReference>
<dbReference type="PANTHER" id="PTHR24419:SF18">
    <property type="entry name" value="SERINE_THREONINE-PROTEIN KINASE HASPIN"/>
    <property type="match status" value="1"/>
</dbReference>
<keyword evidence="7" id="KW-1185">Reference proteome</keyword>
<dbReference type="SUPFAM" id="SSF56112">
    <property type="entry name" value="Protein kinase-like (PK-like)"/>
    <property type="match status" value="1"/>
</dbReference>
<dbReference type="PROSITE" id="PS00107">
    <property type="entry name" value="PROTEIN_KINASE_ATP"/>
    <property type="match status" value="1"/>
</dbReference>
<reference evidence="6 7" key="1">
    <citation type="journal article" date="2013" name="Arch. Virol.">
        <title>Complete genome sequence of invertebrate iridovirus IIV-25 isolated from a blackfly larva.</title>
        <authorList>
            <person name="Piegu B."/>
            <person name="Guizard S."/>
            <person name="Spears T."/>
            <person name="Cruaud C."/>
            <person name="Couloux A."/>
            <person name="Bideshi D.K."/>
            <person name="Federici B.A."/>
            <person name="Bigot Y."/>
        </authorList>
    </citation>
    <scope>NUCLEOTIDE SEQUENCE [LARGE SCALE GENOMIC DNA]</scope>
</reference>
<keyword evidence="6" id="KW-0418">Kinase</keyword>
<evidence type="ECO:0000313" key="6">
    <source>
        <dbReference type="EMBL" id="CCV02106.1"/>
    </source>
</evidence>